<dbReference type="EMBL" id="JAINZZ010000046">
    <property type="protein sequence ID" value="MBY8881362.1"/>
    <property type="molecule type" value="Genomic_DNA"/>
</dbReference>
<dbReference type="SUPFAM" id="SSF56112">
    <property type="entry name" value="Protein kinase-like (PK-like)"/>
    <property type="match status" value="1"/>
</dbReference>
<dbReference type="RefSeq" id="WP_222967237.1">
    <property type="nucleotide sequence ID" value="NZ_JAINZZ010000046.1"/>
</dbReference>
<comment type="caution">
    <text evidence="2">The sequence shown here is derived from an EMBL/GenBank/DDBJ whole genome shotgun (WGS) entry which is preliminary data.</text>
</comment>
<feature type="compositionally biased region" description="Low complexity" evidence="1">
    <location>
        <begin position="370"/>
        <end position="382"/>
    </location>
</feature>
<evidence type="ECO:0000313" key="2">
    <source>
        <dbReference type="EMBL" id="MBY8881362.1"/>
    </source>
</evidence>
<dbReference type="InterPro" id="IPR011009">
    <property type="entry name" value="Kinase-like_dom_sf"/>
</dbReference>
<name>A0ABS7QDW3_9ACTN</name>
<feature type="region of interest" description="Disordered" evidence="1">
    <location>
        <begin position="290"/>
        <end position="339"/>
    </location>
</feature>
<feature type="compositionally biased region" description="Gly residues" evidence="1">
    <location>
        <begin position="383"/>
        <end position="398"/>
    </location>
</feature>
<proteinExistence type="predicted"/>
<dbReference type="Proteomes" id="UP000778578">
    <property type="component" value="Unassembled WGS sequence"/>
</dbReference>
<protein>
    <recommendedName>
        <fullName evidence="4">Protein kinase domain-containing protein</fullName>
    </recommendedName>
</protein>
<evidence type="ECO:0000313" key="3">
    <source>
        <dbReference type="Proteomes" id="UP000778578"/>
    </source>
</evidence>
<feature type="compositionally biased region" description="Low complexity" evidence="1">
    <location>
        <begin position="301"/>
        <end position="333"/>
    </location>
</feature>
<sequence>MTGTAPKAIPRVRLSTLVRDGQLGKGGQGEVWAIKDRKINKEWPIAYKQYAPTLQATADFSALQAMVDLVPALDPPVGRWLCERSAWPAALVEDGRGPCGFLMRRVPDAFTLNLPVPAGTTALSAFQFLFNSQDYLDRMAIRVTDLQRLLLLQDLAGLMGRLHELDVAVGDLSANNLLFSLTPRPTCFFLDCDAMRLRGRSALPQAETAGWQVPEPDREELGTARSDRYKYSLLAVRLFLGEQEGTDASELARVDPALAQLAAKGRSADPEQRPTMGEWAKELERVIAHNPQGRPPRTVHRTVPPTATATATGTGPAQPVSPTHAPPRATATPVVPPQKKGRGCSWFVLIVLALLLLFGPPHLYDRLSHTASGNSTTGTTLGTDGGTATDGGGGGSGSSAGNDDSSGSDGSDGSGEQSQAAAVDQLLQKNAQTRAAVGAAVASVMKCESLSRSADVFQQAAASRRDLLQQLSDLGVDAVPGGSDAVSSLNTAWTDSAEADDRFQEWADGLAGDGCDKNTTANAPAFQQAQQASDRATAEKKSFVALWNPIADRDSLTRYTWDQV</sequence>
<reference evidence="2 3" key="1">
    <citation type="submission" date="2021-08" db="EMBL/GenBank/DDBJ databases">
        <title>WGS of actinomycetes from Thailand.</title>
        <authorList>
            <person name="Thawai C."/>
        </authorList>
    </citation>
    <scope>NUCLEOTIDE SEQUENCE [LARGE SCALE GENOMIC DNA]</scope>
    <source>
        <strain evidence="2 3">PLK6-54</strain>
    </source>
</reference>
<evidence type="ECO:0008006" key="4">
    <source>
        <dbReference type="Google" id="ProtNLM"/>
    </source>
</evidence>
<accession>A0ABS7QDW3</accession>
<keyword evidence="3" id="KW-1185">Reference proteome</keyword>
<gene>
    <name evidence="2" type="ORF">K7862_27535</name>
</gene>
<feature type="region of interest" description="Disordered" evidence="1">
    <location>
        <begin position="369"/>
        <end position="421"/>
    </location>
</feature>
<evidence type="ECO:0000256" key="1">
    <source>
        <dbReference type="SAM" id="MobiDB-lite"/>
    </source>
</evidence>
<dbReference type="Gene3D" id="1.10.510.10">
    <property type="entry name" value="Transferase(Phosphotransferase) domain 1"/>
    <property type="match status" value="1"/>
</dbReference>
<feature type="compositionally biased region" description="Low complexity" evidence="1">
    <location>
        <begin position="399"/>
        <end position="415"/>
    </location>
</feature>
<organism evidence="2 3">
    <name type="scientific">Actinacidiphila acidipaludis</name>
    <dbReference type="NCBI Taxonomy" id="2873382"/>
    <lineage>
        <taxon>Bacteria</taxon>
        <taxon>Bacillati</taxon>
        <taxon>Actinomycetota</taxon>
        <taxon>Actinomycetes</taxon>
        <taxon>Kitasatosporales</taxon>
        <taxon>Streptomycetaceae</taxon>
        <taxon>Actinacidiphila</taxon>
    </lineage>
</organism>